<dbReference type="EMBL" id="DXGK01000104">
    <property type="protein sequence ID" value="HIW70704.1"/>
    <property type="molecule type" value="Genomic_DNA"/>
</dbReference>
<keyword evidence="1" id="KW-1133">Transmembrane helix</keyword>
<proteinExistence type="predicted"/>
<feature type="transmembrane region" description="Helical" evidence="1">
    <location>
        <begin position="12"/>
        <end position="32"/>
    </location>
</feature>
<name>A0A9D1QQ39_9LACO</name>
<keyword evidence="1" id="KW-0472">Membrane</keyword>
<organism evidence="2 3">
    <name type="scientific">Candidatus Limosilactobacillus merdipullorum</name>
    <dbReference type="NCBI Taxonomy" id="2838653"/>
    <lineage>
        <taxon>Bacteria</taxon>
        <taxon>Bacillati</taxon>
        <taxon>Bacillota</taxon>
        <taxon>Bacilli</taxon>
        <taxon>Lactobacillales</taxon>
        <taxon>Lactobacillaceae</taxon>
        <taxon>Limosilactobacillus</taxon>
    </lineage>
</organism>
<dbReference type="Proteomes" id="UP000886878">
    <property type="component" value="Unassembled WGS sequence"/>
</dbReference>
<feature type="transmembrane region" description="Helical" evidence="1">
    <location>
        <begin position="76"/>
        <end position="97"/>
    </location>
</feature>
<comment type="caution">
    <text evidence="2">The sequence shown here is derived from an EMBL/GenBank/DDBJ whole genome shotgun (WGS) entry which is preliminary data.</text>
</comment>
<dbReference type="PANTHER" id="PTHR36840">
    <property type="entry name" value="BLL5714 PROTEIN"/>
    <property type="match status" value="1"/>
</dbReference>
<dbReference type="Pfam" id="PF06772">
    <property type="entry name" value="LtrA"/>
    <property type="match status" value="1"/>
</dbReference>
<dbReference type="PANTHER" id="PTHR36840:SF1">
    <property type="entry name" value="BLL5714 PROTEIN"/>
    <property type="match status" value="1"/>
</dbReference>
<dbReference type="AlphaFoldDB" id="A0A9D1QQ39"/>
<evidence type="ECO:0000313" key="3">
    <source>
        <dbReference type="Proteomes" id="UP000886878"/>
    </source>
</evidence>
<accession>A0A9D1QQ39</accession>
<reference evidence="2" key="2">
    <citation type="submission" date="2021-04" db="EMBL/GenBank/DDBJ databases">
        <authorList>
            <person name="Gilroy R."/>
        </authorList>
    </citation>
    <scope>NUCLEOTIDE SEQUENCE</scope>
    <source>
        <strain evidence="2">ChiHejej3B27-2180</strain>
    </source>
</reference>
<reference evidence="2" key="1">
    <citation type="journal article" date="2021" name="PeerJ">
        <title>Extensive microbial diversity within the chicken gut microbiome revealed by metagenomics and culture.</title>
        <authorList>
            <person name="Gilroy R."/>
            <person name="Ravi A."/>
            <person name="Getino M."/>
            <person name="Pursley I."/>
            <person name="Horton D.L."/>
            <person name="Alikhan N.F."/>
            <person name="Baker D."/>
            <person name="Gharbi K."/>
            <person name="Hall N."/>
            <person name="Watson M."/>
            <person name="Adriaenssens E.M."/>
            <person name="Foster-Nyarko E."/>
            <person name="Jarju S."/>
            <person name="Secka A."/>
            <person name="Antonio M."/>
            <person name="Oren A."/>
            <person name="Chaudhuri R.R."/>
            <person name="La Ragione R."/>
            <person name="Hildebrand F."/>
            <person name="Pallen M.J."/>
        </authorList>
    </citation>
    <scope>NUCLEOTIDE SEQUENCE</scope>
    <source>
        <strain evidence="2">ChiHejej3B27-2180</strain>
    </source>
</reference>
<keyword evidence="1" id="KW-0812">Transmembrane</keyword>
<protein>
    <submittedName>
        <fullName evidence="2">Low temperature requirement protein A</fullName>
    </submittedName>
</protein>
<evidence type="ECO:0000313" key="2">
    <source>
        <dbReference type="EMBL" id="HIW70704.1"/>
    </source>
</evidence>
<feature type="transmembrane region" description="Helical" evidence="1">
    <location>
        <begin position="44"/>
        <end position="64"/>
    </location>
</feature>
<gene>
    <name evidence="2" type="ORF">H9876_04980</name>
</gene>
<sequence>MDQPQTKRVSLIELFYDLVFVYMISRATSLIHYLHHGLISPNTFIIFALVIIVFINSWMIQMVFTNRYGESSWTNVTFTFVDMAIVLYMSNVFLATFNQDLRTFFFAAGLLSLTLCLQYLIVYFRSTSFDRQISQAFL</sequence>
<feature type="transmembrane region" description="Helical" evidence="1">
    <location>
        <begin position="103"/>
        <end position="124"/>
    </location>
</feature>
<dbReference type="InterPro" id="IPR010640">
    <property type="entry name" value="Low_temperature_requirement_A"/>
</dbReference>
<evidence type="ECO:0000256" key="1">
    <source>
        <dbReference type="SAM" id="Phobius"/>
    </source>
</evidence>